<sequence>MYLLNKTPIFLEFLKRFMNKAGYVFKDEIIQNRLFLHSKCNCGQKDCATVYLKSKKPFKEDATGINIFNTNKGYIIVHILDDGYFEFEALLYKKYPYKNEIDKFFNKKRKIDKKLPKIKTKVKKISDKNMKKIDDYFKDLEFLEPNIIDLGEIDFDEIKKKD</sequence>
<dbReference type="AlphaFoldDB" id="A0A2S9T7K3"/>
<evidence type="ECO:0000313" key="2">
    <source>
        <dbReference type="Proteomes" id="UP000238281"/>
    </source>
</evidence>
<dbReference type="Proteomes" id="UP000238281">
    <property type="component" value="Unassembled WGS sequence"/>
</dbReference>
<proteinExistence type="predicted"/>
<comment type="caution">
    <text evidence="1">The sequence shown here is derived from an EMBL/GenBank/DDBJ whole genome shotgun (WGS) entry which is preliminary data.</text>
</comment>
<organism evidence="1 2">
    <name type="scientific">Aliarcobacter cryaerophilus</name>
    <dbReference type="NCBI Taxonomy" id="28198"/>
    <lineage>
        <taxon>Bacteria</taxon>
        <taxon>Pseudomonadati</taxon>
        <taxon>Campylobacterota</taxon>
        <taxon>Epsilonproteobacteria</taxon>
        <taxon>Campylobacterales</taxon>
        <taxon>Arcobacteraceae</taxon>
        <taxon>Aliarcobacter</taxon>
    </lineage>
</organism>
<dbReference type="EMBL" id="NXGE01000002">
    <property type="protein sequence ID" value="PRM94791.1"/>
    <property type="molecule type" value="Genomic_DNA"/>
</dbReference>
<accession>A0A2S9T7K3</accession>
<protein>
    <submittedName>
        <fullName evidence="1">Uncharacterized protein</fullName>
    </submittedName>
</protein>
<reference evidence="1 2" key="1">
    <citation type="submission" date="2017-09" db="EMBL/GenBank/DDBJ databases">
        <title>Reassesment of A. cryaerophilus.</title>
        <authorList>
            <person name="Perez-Cataluna A."/>
            <person name="Collado L."/>
            <person name="Salgado O."/>
            <person name="Lefinanco V."/>
            <person name="Figueras M.J."/>
        </authorList>
    </citation>
    <scope>NUCLEOTIDE SEQUENCE [LARGE SCALE GENOMIC DNA]</scope>
    <source>
        <strain evidence="1 2">LMG 10210</strain>
    </source>
</reference>
<gene>
    <name evidence="1" type="ORF">CJ673_04320</name>
</gene>
<dbReference type="RefSeq" id="WP_105915058.1">
    <property type="nucleotide sequence ID" value="NZ_NXGE01000002.1"/>
</dbReference>
<evidence type="ECO:0000313" key="1">
    <source>
        <dbReference type="EMBL" id="PRM94791.1"/>
    </source>
</evidence>
<name>A0A2S9T7K3_9BACT</name>